<accession>A0A4R4JZF9</accession>
<dbReference type="InterPro" id="IPR025296">
    <property type="entry name" value="DUF4158"/>
</dbReference>
<dbReference type="Proteomes" id="UP000295598">
    <property type="component" value="Unassembled WGS sequence"/>
</dbReference>
<comment type="caution">
    <text evidence="2">The sequence shown here is derived from an EMBL/GenBank/DDBJ whole genome shotgun (WGS) entry which is preliminary data.</text>
</comment>
<organism evidence="2 3">
    <name type="scientific">Photorhabdus khanii subsp. guanajuatensis</name>
    <dbReference type="NCBI Taxonomy" id="2100166"/>
    <lineage>
        <taxon>Bacteria</taxon>
        <taxon>Pseudomonadati</taxon>
        <taxon>Pseudomonadota</taxon>
        <taxon>Gammaproteobacteria</taxon>
        <taxon>Enterobacterales</taxon>
        <taxon>Morganellaceae</taxon>
        <taxon>Photorhabdus</taxon>
    </lineage>
</organism>
<dbReference type="RefSeq" id="WP_132353562.1">
    <property type="nucleotide sequence ID" value="NZ_CAWOJO010000008.1"/>
</dbReference>
<sequence>MENIKRIHLLSSTEIEELYARPEFNEHEQNLYFFLSPAERAALEQFRNIQTRIHFILQLGYFKAKQPFFNLSLDEVSLLMIWHSEKRSEVPKTARKPIISAKNAVYQKMLVNGVSQEIIDEFTRISPIAWTHTLFTGQYNFKRNNGKIDVEAMARILESHLKQHFWRDDWSGFSFKVYRSGSSSTEPLLGAVIRERIKLINNVSIIISKGSGGRYPFDVKDGRSVQTAPMQTVENSYALLPADRQTSTANAILW</sequence>
<evidence type="ECO:0000313" key="3">
    <source>
        <dbReference type="Proteomes" id="UP000295598"/>
    </source>
</evidence>
<dbReference type="AlphaFoldDB" id="A0A4R4JZF9"/>
<feature type="domain" description="DUF4158" evidence="1">
    <location>
        <begin position="9"/>
        <end position="72"/>
    </location>
</feature>
<protein>
    <recommendedName>
        <fullName evidence="1">DUF4158 domain-containing protein</fullName>
    </recommendedName>
</protein>
<gene>
    <name evidence="2" type="ORF">C5467_06985</name>
</gene>
<dbReference type="Pfam" id="PF13700">
    <property type="entry name" value="DUF4158"/>
    <property type="match status" value="1"/>
</dbReference>
<reference evidence="2 3" key="1">
    <citation type="journal article" date="2019" name="Int. J. Syst. Evol. Microbiol.">
        <title>Photorhabdus khanii subsp. guanajuatensis subsp. nov., isolated from Heterorhabditis atacamensis, and Photorhabdus luminescens subsp. mexicana subsp. nov., isolated from Heterorhabditis mexicana entomopathogenic nematodes.</title>
        <authorList>
            <person name="Machado R.A.R."/>
            <person name="Bruno P."/>
            <person name="Arce C.C.M."/>
            <person name="Liechti N."/>
            <person name="Kohler A."/>
            <person name="Bernal J."/>
            <person name="Bruggmann R."/>
            <person name="Turlings T.C.J."/>
        </authorList>
    </citation>
    <scope>NUCLEOTIDE SEQUENCE [LARGE SCALE GENOMIC DNA]</scope>
    <source>
        <strain evidence="2 3">MEX20-17</strain>
    </source>
</reference>
<name>A0A4R4JZF9_9GAMM</name>
<proteinExistence type="predicted"/>
<evidence type="ECO:0000259" key="1">
    <source>
        <dbReference type="Pfam" id="PF13700"/>
    </source>
</evidence>
<evidence type="ECO:0000313" key="2">
    <source>
        <dbReference type="EMBL" id="TDB60278.1"/>
    </source>
</evidence>
<dbReference type="EMBL" id="PUJY01000008">
    <property type="protein sequence ID" value="TDB60278.1"/>
    <property type="molecule type" value="Genomic_DNA"/>
</dbReference>